<dbReference type="OrthoDB" id="1496138at2"/>
<gene>
    <name evidence="7" type="ORF">NBC122_02717</name>
</gene>
<evidence type="ECO:0000256" key="5">
    <source>
        <dbReference type="SAM" id="Phobius"/>
    </source>
</evidence>
<dbReference type="RefSeq" id="WP_133440851.1">
    <property type="nucleotide sequence ID" value="NZ_CP037954.1"/>
</dbReference>
<name>A0A4P6ZIR2_9FLAO</name>
<evidence type="ECO:0000256" key="2">
    <source>
        <dbReference type="ARBA" id="ARBA00022692"/>
    </source>
</evidence>
<dbReference type="GO" id="GO:0012505">
    <property type="term" value="C:endomembrane system"/>
    <property type="evidence" value="ECO:0007669"/>
    <property type="project" value="UniProtKB-SubCell"/>
</dbReference>
<organism evidence="7 8">
    <name type="scientific">Chryseobacterium salivictor</name>
    <dbReference type="NCBI Taxonomy" id="2547600"/>
    <lineage>
        <taxon>Bacteria</taxon>
        <taxon>Pseudomonadati</taxon>
        <taxon>Bacteroidota</taxon>
        <taxon>Flavobacteriia</taxon>
        <taxon>Flavobacteriales</taxon>
        <taxon>Weeksellaceae</taxon>
        <taxon>Chryseobacterium group</taxon>
        <taxon>Chryseobacterium</taxon>
    </lineage>
</organism>
<comment type="subcellular location">
    <subcellularLocation>
        <location evidence="1">Endomembrane system</location>
        <topology evidence="1">Multi-pass membrane protein</topology>
    </subcellularLocation>
</comment>
<dbReference type="KEGG" id="csal:NBC122_02717"/>
<evidence type="ECO:0000313" key="7">
    <source>
        <dbReference type="EMBL" id="QBO59518.1"/>
    </source>
</evidence>
<dbReference type="PANTHER" id="PTHR39535:SF2">
    <property type="entry name" value="HTTM DOMAIN-CONTAINING PROTEIN"/>
    <property type="match status" value="1"/>
</dbReference>
<dbReference type="SMART" id="SM00752">
    <property type="entry name" value="HTTM"/>
    <property type="match status" value="1"/>
</dbReference>
<dbReference type="InterPro" id="IPR011020">
    <property type="entry name" value="HTTM-like"/>
</dbReference>
<feature type="transmembrane region" description="Helical" evidence="5">
    <location>
        <begin position="21"/>
        <end position="44"/>
    </location>
</feature>
<feature type="transmembrane region" description="Helical" evidence="5">
    <location>
        <begin position="250"/>
        <end position="278"/>
    </location>
</feature>
<evidence type="ECO:0000259" key="6">
    <source>
        <dbReference type="SMART" id="SM00752"/>
    </source>
</evidence>
<evidence type="ECO:0000256" key="1">
    <source>
        <dbReference type="ARBA" id="ARBA00004127"/>
    </source>
</evidence>
<evidence type="ECO:0000256" key="3">
    <source>
        <dbReference type="ARBA" id="ARBA00022989"/>
    </source>
</evidence>
<feature type="transmembrane region" description="Helical" evidence="5">
    <location>
        <begin position="139"/>
        <end position="157"/>
    </location>
</feature>
<sequence>MLYKAIYTTQNRIFGYFKREYSEVSFLLFFRIMIGLIAIIEILSLKGDLTLLFSSSNTMIPQELMYMETGVFKYLHPISLFLKENGLFDFFYQFILCAYLASLLFLVIGFFTRFSAFFAIILQLIIYKSFAQFNYGYDQFMTMSLFYCFIFPVGKYYSCDNSIFKKKNVEIFFNYQSVLQIHLSIAYFFSGLAKALDSGWWNGKSVWNALVSLDSNFYPIPIIYIAGGILTVIFELSYPILVNLKKTRKIILLAMILMHLFIGLTMQLYAFSIIMIVWNITAFGELSLVKEKRLENNRQNQIA</sequence>
<keyword evidence="3 5" id="KW-1133">Transmembrane helix</keyword>
<accession>A0A4P6ZIR2</accession>
<reference evidence="7 8" key="1">
    <citation type="submission" date="2019-03" db="EMBL/GenBank/DDBJ databases">
        <authorList>
            <person name="Kim H."/>
            <person name="Yu S.-M."/>
        </authorList>
    </citation>
    <scope>NUCLEOTIDE SEQUENCE [LARGE SCALE GENOMIC DNA]</scope>
    <source>
        <strain evidence="7 8">NBC122</strain>
    </source>
</reference>
<dbReference type="EMBL" id="CP037954">
    <property type="protein sequence ID" value="QBO59518.1"/>
    <property type="molecule type" value="Genomic_DNA"/>
</dbReference>
<feature type="domain" description="HTTM-like" evidence="6">
    <location>
        <begin position="19"/>
        <end position="283"/>
    </location>
</feature>
<dbReference type="Proteomes" id="UP000294419">
    <property type="component" value="Chromosome"/>
</dbReference>
<protein>
    <recommendedName>
        <fullName evidence="6">HTTM-like domain-containing protein</fullName>
    </recommendedName>
</protein>
<keyword evidence="4 5" id="KW-0472">Membrane</keyword>
<evidence type="ECO:0000256" key="4">
    <source>
        <dbReference type="ARBA" id="ARBA00023136"/>
    </source>
</evidence>
<proteinExistence type="predicted"/>
<keyword evidence="8" id="KW-1185">Reference proteome</keyword>
<feature type="transmembrane region" description="Helical" evidence="5">
    <location>
        <begin position="178"/>
        <end position="196"/>
    </location>
</feature>
<feature type="transmembrane region" description="Helical" evidence="5">
    <location>
        <begin position="94"/>
        <end position="127"/>
    </location>
</feature>
<dbReference type="InterPro" id="IPR052964">
    <property type="entry name" value="Sporulation_signal_mat"/>
</dbReference>
<dbReference type="AlphaFoldDB" id="A0A4P6ZIR2"/>
<dbReference type="PANTHER" id="PTHR39535">
    <property type="entry name" value="SPORULATION-DELAYING PROTEIN SDPB"/>
    <property type="match status" value="1"/>
</dbReference>
<feature type="transmembrane region" description="Helical" evidence="5">
    <location>
        <begin position="216"/>
        <end position="238"/>
    </location>
</feature>
<keyword evidence="2 5" id="KW-0812">Transmembrane</keyword>
<evidence type="ECO:0000313" key="8">
    <source>
        <dbReference type="Proteomes" id="UP000294419"/>
    </source>
</evidence>